<keyword evidence="4" id="KW-1133">Transmembrane helix</keyword>
<evidence type="ECO:0000256" key="3">
    <source>
        <dbReference type="ARBA" id="ARBA00023163"/>
    </source>
</evidence>
<keyword evidence="4" id="KW-0472">Membrane</keyword>
<name>I3DUZ4_BACMT</name>
<reference evidence="6 7" key="1">
    <citation type="journal article" date="2012" name="Appl. Environ. Microbiol.">
        <title>Genome Sequence of Thermotolerant Bacillus methanolicus: Features and Regulation Related to Methylotrophy and Production of L-Lysine and L-Glutamate from Methanol.</title>
        <authorList>
            <person name="Heggeset T.M."/>
            <person name="Krog A."/>
            <person name="Balzer S."/>
            <person name="Wentzel A."/>
            <person name="Ellingsen T.E."/>
            <person name="Brautaset T."/>
        </authorList>
    </citation>
    <scope>NUCLEOTIDE SEQUENCE [LARGE SCALE GENOMIC DNA]</scope>
    <source>
        <strain evidence="6 7">PB1</strain>
    </source>
</reference>
<keyword evidence="2" id="KW-0731">Sigma factor</keyword>
<dbReference type="AlphaFoldDB" id="I3DUZ4"/>
<dbReference type="SUPFAM" id="SSF88946">
    <property type="entry name" value="Sigma2 domain of RNA polymerase sigma factors"/>
    <property type="match status" value="1"/>
</dbReference>
<dbReference type="PANTHER" id="PTHR43133">
    <property type="entry name" value="RNA POLYMERASE ECF-TYPE SIGMA FACTO"/>
    <property type="match status" value="1"/>
</dbReference>
<keyword evidence="7" id="KW-1185">Reference proteome</keyword>
<dbReference type="InterPro" id="IPR013325">
    <property type="entry name" value="RNA_pol_sigma_r2"/>
</dbReference>
<accession>I3DUZ4</accession>
<dbReference type="PATRIC" id="fig|997296.3.peg.2292"/>
<organism evidence="6 7">
    <name type="scientific">Bacillus methanolicus PB1</name>
    <dbReference type="NCBI Taxonomy" id="997296"/>
    <lineage>
        <taxon>Bacteria</taxon>
        <taxon>Bacillati</taxon>
        <taxon>Bacillota</taxon>
        <taxon>Bacilli</taxon>
        <taxon>Bacillales</taxon>
        <taxon>Bacillaceae</taxon>
        <taxon>Bacillus</taxon>
    </lineage>
</organism>
<evidence type="ECO:0000259" key="5">
    <source>
        <dbReference type="Pfam" id="PF04542"/>
    </source>
</evidence>
<dbReference type="RefSeq" id="WP_004436251.1">
    <property type="nucleotide sequence ID" value="NZ_AFEU01000003.1"/>
</dbReference>
<dbReference type="Pfam" id="PF04542">
    <property type="entry name" value="Sigma70_r2"/>
    <property type="match status" value="1"/>
</dbReference>
<evidence type="ECO:0000313" key="6">
    <source>
        <dbReference type="EMBL" id="EIJ78065.1"/>
    </source>
</evidence>
<dbReference type="PANTHER" id="PTHR43133:SF60">
    <property type="entry name" value="RNA POLYMERASE SIGMA FACTOR SIGV"/>
    <property type="match status" value="1"/>
</dbReference>
<dbReference type="GO" id="GO:0006352">
    <property type="term" value="P:DNA-templated transcription initiation"/>
    <property type="evidence" value="ECO:0007669"/>
    <property type="project" value="InterPro"/>
</dbReference>
<dbReference type="OrthoDB" id="9794508at2"/>
<keyword evidence="4" id="KW-0812">Transmembrane</keyword>
<keyword evidence="3" id="KW-0804">Transcription</keyword>
<keyword evidence="1" id="KW-0805">Transcription regulation</keyword>
<dbReference type="GO" id="GO:0016987">
    <property type="term" value="F:sigma factor activity"/>
    <property type="evidence" value="ECO:0007669"/>
    <property type="project" value="UniProtKB-KW"/>
</dbReference>
<feature type="domain" description="RNA polymerase sigma-70 region 2" evidence="5">
    <location>
        <begin position="24"/>
        <end position="78"/>
    </location>
</feature>
<evidence type="ECO:0000256" key="4">
    <source>
        <dbReference type="SAM" id="Phobius"/>
    </source>
</evidence>
<proteinExistence type="predicted"/>
<evidence type="ECO:0000256" key="1">
    <source>
        <dbReference type="ARBA" id="ARBA00023015"/>
    </source>
</evidence>
<protein>
    <submittedName>
        <fullName evidence="6">ECF subfamily RNA polymerase sigma factor</fullName>
    </submittedName>
</protein>
<dbReference type="InterPro" id="IPR039425">
    <property type="entry name" value="RNA_pol_sigma-70-like"/>
</dbReference>
<feature type="transmembrane region" description="Helical" evidence="4">
    <location>
        <begin position="74"/>
        <end position="95"/>
    </location>
</feature>
<dbReference type="Proteomes" id="UP000010523">
    <property type="component" value="Unassembled WGS sequence"/>
</dbReference>
<dbReference type="InterPro" id="IPR007627">
    <property type="entry name" value="RNA_pol_sigma70_r2"/>
</dbReference>
<feature type="transmembrane region" description="Helical" evidence="4">
    <location>
        <begin position="101"/>
        <end position="119"/>
    </location>
</feature>
<gene>
    <name evidence="6" type="ORF">PB1_10904</name>
</gene>
<evidence type="ECO:0000256" key="2">
    <source>
        <dbReference type="ARBA" id="ARBA00023082"/>
    </source>
</evidence>
<dbReference type="EMBL" id="AFEU01000003">
    <property type="protein sequence ID" value="EIJ78065.1"/>
    <property type="molecule type" value="Genomic_DNA"/>
</dbReference>
<feature type="transmembrane region" description="Helical" evidence="4">
    <location>
        <begin position="131"/>
        <end position="152"/>
    </location>
</feature>
<dbReference type="eggNOG" id="COG1595">
    <property type="taxonomic scope" value="Bacteria"/>
</dbReference>
<dbReference type="Gene3D" id="1.10.1740.10">
    <property type="match status" value="1"/>
</dbReference>
<sequence length="161" mass="18593">MNKEKKWIKLIQKKADEKAANELVSFYYQPIYAFVYKQTLNKELSMDLTQDIFISMLQSIQNFDTKKSSFKTWLYMYVLGIALLFLVAFISSLAPNYMTNIGVQIPLAFVLFGIGKSYLVQDITNLFLPKYFLSIALVFILAGSAVIFVLKWKKESIKDIL</sequence>
<comment type="caution">
    <text evidence="6">The sequence shown here is derived from an EMBL/GenBank/DDBJ whole genome shotgun (WGS) entry which is preliminary data.</text>
</comment>
<evidence type="ECO:0000313" key="7">
    <source>
        <dbReference type="Proteomes" id="UP000010523"/>
    </source>
</evidence>
<dbReference type="STRING" id="997296.PB1_10904"/>